<keyword evidence="1 3" id="KW-0378">Hydrolase</keyword>
<evidence type="ECO:0000313" key="3">
    <source>
        <dbReference type="EMBL" id="WIV17550.1"/>
    </source>
</evidence>
<organism evidence="3 4">
    <name type="scientific">Paenibacillus polygoni</name>
    <dbReference type="NCBI Taxonomy" id="3050112"/>
    <lineage>
        <taxon>Bacteria</taxon>
        <taxon>Bacillati</taxon>
        <taxon>Bacillota</taxon>
        <taxon>Bacilli</taxon>
        <taxon>Bacillales</taxon>
        <taxon>Paenibacillaceae</taxon>
        <taxon>Paenibacillus</taxon>
    </lineage>
</organism>
<proteinExistence type="inferred from homology"/>
<protein>
    <submittedName>
        <fullName evidence="3">Glycoside hydrolase family 88 protein</fullName>
    </submittedName>
</protein>
<dbReference type="InterPro" id="IPR052369">
    <property type="entry name" value="UG_Glycosaminoglycan_Hydrolase"/>
</dbReference>
<evidence type="ECO:0000256" key="2">
    <source>
        <dbReference type="ARBA" id="ARBA00038358"/>
    </source>
</evidence>
<dbReference type="RefSeq" id="WP_285742085.1">
    <property type="nucleotide sequence ID" value="NZ_CP127162.1"/>
</dbReference>
<name>A0ABY8WX04_9BACL</name>
<dbReference type="SUPFAM" id="SSF48208">
    <property type="entry name" value="Six-hairpin glycosidases"/>
    <property type="match status" value="1"/>
</dbReference>
<dbReference type="PANTHER" id="PTHR36845:SF1">
    <property type="entry name" value="HYDROLASE, PUTATIVE (AFU_ORTHOLOGUE AFUA_7G05090)-RELATED"/>
    <property type="match status" value="1"/>
</dbReference>
<dbReference type="InterPro" id="IPR008928">
    <property type="entry name" value="6-hairpin_glycosidase_sf"/>
</dbReference>
<evidence type="ECO:0000256" key="1">
    <source>
        <dbReference type="ARBA" id="ARBA00022801"/>
    </source>
</evidence>
<dbReference type="InterPro" id="IPR012341">
    <property type="entry name" value="6hp_glycosidase-like_sf"/>
</dbReference>
<dbReference type="Proteomes" id="UP001236415">
    <property type="component" value="Chromosome"/>
</dbReference>
<comment type="similarity">
    <text evidence="2">Belongs to the glycosyl hydrolase 88 family.</text>
</comment>
<reference evidence="3 4" key="1">
    <citation type="submission" date="2023-06" db="EMBL/GenBank/DDBJ databases">
        <title>Paenibacillus polygonum sp. nov., an endophytic bacterium, isolated from Polygonum lapathifolium L. in Nanji Wetland National Nature Reserve, South of Poyang Lake, Jiangxi Province, China.</title>
        <authorList>
            <person name="Yu Z."/>
        </authorList>
    </citation>
    <scope>NUCLEOTIDE SEQUENCE [LARGE SCALE GENOMIC DNA]</scope>
    <source>
        <strain evidence="3 4">C31</strain>
    </source>
</reference>
<dbReference type="Gene3D" id="1.50.10.10">
    <property type="match status" value="1"/>
</dbReference>
<evidence type="ECO:0000313" key="4">
    <source>
        <dbReference type="Proteomes" id="UP001236415"/>
    </source>
</evidence>
<gene>
    <name evidence="3" type="ORF">QPK24_14065</name>
</gene>
<dbReference type="Pfam" id="PF07470">
    <property type="entry name" value="Glyco_hydro_88"/>
    <property type="match status" value="1"/>
</dbReference>
<keyword evidence="4" id="KW-1185">Reference proteome</keyword>
<sequence length="386" mass="43865">MSLEPKDQHISEQVTCWKDQAFQQAVKKVLITSERIGASFPHASHQGVYVLEEPAWWTAGFWPGLLWILYEGSGEQQFRDIAEQCENHLDKVLDGYERLDHDIGFIWTLTSLANYKLQGGEESRRRAYKAANYLMGRFNLKGNYIRAWNPWRPGENNSGLAIIDCAMNVPLLYWASRESGDPRYAHVANAHMNTVLSHFIRPDGSVRHIVRFDPDTGEAAEYLGGQGYAPDSAWSRGNAWALYGLALAYHHTGNEAYLHASKQTAHFFLSQLPDDLVPAWDFRAPEDTRHIKDSSAGACAASGLILLSTLVPEWERAVYRQAGERILESLYKNYGTIDHSEEEGLIMHGTSHYPEKQNVDVSLIYGDYFYVEGLARLRGNHQIFWE</sequence>
<dbReference type="GO" id="GO:0016787">
    <property type="term" value="F:hydrolase activity"/>
    <property type="evidence" value="ECO:0007669"/>
    <property type="project" value="UniProtKB-KW"/>
</dbReference>
<dbReference type="InterPro" id="IPR010905">
    <property type="entry name" value="Glyco_hydro_88"/>
</dbReference>
<accession>A0ABY8WX04</accession>
<dbReference type="EMBL" id="CP127162">
    <property type="protein sequence ID" value="WIV17550.1"/>
    <property type="molecule type" value="Genomic_DNA"/>
</dbReference>
<dbReference type="PANTHER" id="PTHR36845">
    <property type="entry name" value="HYDROLASE, PUTATIVE (AFU_ORTHOLOGUE AFUA_7G05090)-RELATED"/>
    <property type="match status" value="1"/>
</dbReference>